<dbReference type="RefSeq" id="WP_224420851.1">
    <property type="nucleotide sequence ID" value="NZ_JAGXFD010000001.1"/>
</dbReference>
<dbReference type="Proteomes" id="UP001319883">
    <property type="component" value="Unassembled WGS sequence"/>
</dbReference>
<evidence type="ECO:0000313" key="4">
    <source>
        <dbReference type="Proteomes" id="UP001319883"/>
    </source>
</evidence>
<feature type="compositionally biased region" description="Basic and acidic residues" evidence="1">
    <location>
        <begin position="106"/>
        <end position="124"/>
    </location>
</feature>
<keyword evidence="2" id="KW-0732">Signal</keyword>
<name>A0ABS7WYZ6_9GAMM</name>
<reference evidence="3 4" key="1">
    <citation type="submission" date="2021-05" db="EMBL/GenBank/DDBJ databases">
        <title>Petroleum and Energy Research Collection (APPE): ex situ preservation of microbial diversity associated with the oil industry and exploitation of its biotechnological potential.</title>
        <authorList>
            <person name="Paixao C.T.M."/>
            <person name="Gomes M.B."/>
            <person name="Oliveira V.M."/>
        </authorList>
    </citation>
    <scope>NUCLEOTIDE SEQUENCE [LARGE SCALE GENOMIC DNA]</scope>
    <source>
        <strain evidence="3 4">LIT2</strain>
    </source>
</reference>
<comment type="caution">
    <text evidence="3">The sequence shown here is derived from an EMBL/GenBank/DDBJ whole genome shotgun (WGS) entry which is preliminary data.</text>
</comment>
<proteinExistence type="predicted"/>
<sequence>MKSVKGLSLTSALLASMLVLSGTAVADTTVAPDKGVDAGVEGHNVPPQKPEEQTEAAKLNGTPDQDGAAGTNELAKDEGVDTYEDRPSDTGASDVDKQTSYSDNSVVKDKGVDAKDDRIGDDSP</sequence>
<dbReference type="EMBL" id="JAGXFD010000001">
    <property type="protein sequence ID" value="MBZ9567859.1"/>
    <property type="molecule type" value="Genomic_DNA"/>
</dbReference>
<gene>
    <name evidence="3" type="ORF">KGQ91_09225</name>
</gene>
<protein>
    <recommendedName>
        <fullName evidence="5">YbgS-like protein</fullName>
    </recommendedName>
</protein>
<evidence type="ECO:0000313" key="3">
    <source>
        <dbReference type="EMBL" id="MBZ9567859.1"/>
    </source>
</evidence>
<accession>A0ABS7WYZ6</accession>
<organism evidence="3 4">
    <name type="scientific">Modicisalibacter tunisiensis</name>
    <dbReference type="NCBI Taxonomy" id="390637"/>
    <lineage>
        <taxon>Bacteria</taxon>
        <taxon>Pseudomonadati</taxon>
        <taxon>Pseudomonadota</taxon>
        <taxon>Gammaproteobacteria</taxon>
        <taxon>Oceanospirillales</taxon>
        <taxon>Halomonadaceae</taxon>
        <taxon>Modicisalibacter</taxon>
    </lineage>
</organism>
<evidence type="ECO:0008006" key="5">
    <source>
        <dbReference type="Google" id="ProtNLM"/>
    </source>
</evidence>
<evidence type="ECO:0000256" key="2">
    <source>
        <dbReference type="SAM" id="SignalP"/>
    </source>
</evidence>
<feature type="chain" id="PRO_5047409559" description="YbgS-like protein" evidence="2">
    <location>
        <begin position="27"/>
        <end position="124"/>
    </location>
</feature>
<feature type="compositionally biased region" description="Basic and acidic residues" evidence="1">
    <location>
        <begin position="74"/>
        <end position="88"/>
    </location>
</feature>
<feature type="region of interest" description="Disordered" evidence="1">
    <location>
        <begin position="33"/>
        <end position="124"/>
    </location>
</feature>
<evidence type="ECO:0000256" key="1">
    <source>
        <dbReference type="SAM" id="MobiDB-lite"/>
    </source>
</evidence>
<feature type="signal peptide" evidence="2">
    <location>
        <begin position="1"/>
        <end position="26"/>
    </location>
</feature>
<keyword evidence="4" id="KW-1185">Reference proteome</keyword>